<dbReference type="InterPro" id="IPR018316">
    <property type="entry name" value="Tubulin/FtsZ_2-layer-sand-dom"/>
</dbReference>
<dbReference type="HAMAP" id="MF_00909">
    <property type="entry name" value="FtsZ"/>
    <property type="match status" value="1"/>
</dbReference>
<dbReference type="GO" id="GO:0005737">
    <property type="term" value="C:cytoplasm"/>
    <property type="evidence" value="ECO:0007669"/>
    <property type="project" value="UniProtKB-SubCell"/>
</dbReference>
<evidence type="ECO:0000256" key="3">
    <source>
        <dbReference type="ARBA" id="ARBA00022618"/>
    </source>
</evidence>
<evidence type="ECO:0000256" key="8">
    <source>
        <dbReference type="HAMAP-Rule" id="MF_00909"/>
    </source>
</evidence>
<dbReference type="GO" id="GO:0051258">
    <property type="term" value="P:protein polymerization"/>
    <property type="evidence" value="ECO:0007669"/>
    <property type="project" value="UniProtKB-UniRule"/>
</dbReference>
<comment type="function">
    <text evidence="8 10">Essential cell division protein that forms a contractile ring structure (Z ring) at the future cell division site. The regulation of the ring assembly controls the timing and the location of cell division. One of the functions of the FtsZ ring is to recruit other cell division proteins to the septum to produce a new cell wall between the dividing cells. Binds GTP and shows GTPase activity.</text>
</comment>
<organism evidence="13 14">
    <name type="scientific">Candidatus Roizmanbacteria bacterium CG10_big_fil_rev_8_21_14_0_10_39_6</name>
    <dbReference type="NCBI Taxonomy" id="1974853"/>
    <lineage>
        <taxon>Bacteria</taxon>
        <taxon>Candidatus Roizmaniibacteriota</taxon>
    </lineage>
</organism>
<dbReference type="InterPro" id="IPR037103">
    <property type="entry name" value="Tubulin/FtsZ-like_C"/>
</dbReference>
<dbReference type="PRINTS" id="PR00423">
    <property type="entry name" value="CELLDVISFTSZ"/>
</dbReference>
<dbReference type="SMART" id="SM00864">
    <property type="entry name" value="Tubulin"/>
    <property type="match status" value="1"/>
</dbReference>
<evidence type="ECO:0000259" key="12">
    <source>
        <dbReference type="SMART" id="SM00865"/>
    </source>
</evidence>
<evidence type="ECO:0000256" key="2">
    <source>
        <dbReference type="ARBA" id="ARBA00022490"/>
    </source>
</evidence>
<sequence>MLIKPDAKKVARIKLLGVGGAGSNALTNLIETEHVDGVEFIAINTDAQALLNNISGTKLQIGEKVTRGLGAGGNPEIGQRAAEESKEKIKEYLEGADLVFITTGMGGGTGTGASPVVAQVAKESGALTVAVVTKPFLFEGTKRMQTAEKGIEELRDKVDALIIIPNERVLELKEKKLTLLNAFKEVDAVLTQGVKGLAEIITLPGLINVDFADVKTIMQDSGTAIMGIGMASGEKRSLQAVKQAISSPLLETSIEGARAVLFNVVGGEDLSMQEVSEAADLITKNVDQDAQIIFGAAIDKNMHDEIKITLVATRFNKQISPLISKPSIHVPQNSNMFTNKEEDADEYEIPAFLRRSKKG</sequence>
<dbReference type="FunFam" id="3.40.50.1440:FF:000023">
    <property type="entry name" value="Cell division protein FtsZ"/>
    <property type="match status" value="1"/>
</dbReference>
<evidence type="ECO:0000259" key="11">
    <source>
        <dbReference type="SMART" id="SM00864"/>
    </source>
</evidence>
<dbReference type="Gene3D" id="3.30.1330.20">
    <property type="entry name" value="Tubulin/FtsZ, C-terminal domain"/>
    <property type="match status" value="1"/>
</dbReference>
<proteinExistence type="inferred from homology"/>
<evidence type="ECO:0000256" key="7">
    <source>
        <dbReference type="ARBA" id="ARBA00023306"/>
    </source>
</evidence>
<evidence type="ECO:0000256" key="5">
    <source>
        <dbReference type="ARBA" id="ARBA00023134"/>
    </source>
</evidence>
<dbReference type="GO" id="GO:0005525">
    <property type="term" value="F:GTP binding"/>
    <property type="evidence" value="ECO:0007669"/>
    <property type="project" value="UniProtKB-UniRule"/>
</dbReference>
<dbReference type="InterPro" id="IPR003008">
    <property type="entry name" value="Tubulin_FtsZ_GTPase"/>
</dbReference>
<dbReference type="NCBIfam" id="TIGR00065">
    <property type="entry name" value="ftsZ"/>
    <property type="match status" value="1"/>
</dbReference>
<dbReference type="GO" id="GO:0043093">
    <property type="term" value="P:FtsZ-dependent cytokinesis"/>
    <property type="evidence" value="ECO:0007669"/>
    <property type="project" value="UniProtKB-UniRule"/>
</dbReference>
<dbReference type="InterPro" id="IPR000158">
    <property type="entry name" value="Cell_div_FtsZ"/>
</dbReference>
<comment type="subcellular location">
    <subcellularLocation>
        <location evidence="8">Cytoplasm</location>
    </subcellularLocation>
    <text evidence="8">Assembles at midcell at the inner surface of the cytoplasmic membrane.</text>
</comment>
<comment type="subunit">
    <text evidence="8">Homodimer. Polymerizes to form a dynamic ring structure in a strictly GTP-dependent manner. Interacts directly with several other division proteins.</text>
</comment>
<dbReference type="Pfam" id="PF00091">
    <property type="entry name" value="Tubulin"/>
    <property type="match status" value="1"/>
</dbReference>
<feature type="domain" description="Tubulin/FtsZ 2-layer sandwich" evidence="12">
    <location>
        <begin position="207"/>
        <end position="324"/>
    </location>
</feature>
<dbReference type="InterPro" id="IPR036525">
    <property type="entry name" value="Tubulin/FtsZ_GTPase_sf"/>
</dbReference>
<comment type="caution">
    <text evidence="13">The sequence shown here is derived from an EMBL/GenBank/DDBJ whole genome shotgun (WGS) entry which is preliminary data.</text>
</comment>
<dbReference type="GO" id="GO:0000917">
    <property type="term" value="P:division septum assembly"/>
    <property type="evidence" value="ECO:0007669"/>
    <property type="project" value="UniProtKB-KW"/>
</dbReference>
<comment type="similarity">
    <text evidence="1 8 10">Belongs to the FtsZ family.</text>
</comment>
<dbReference type="PANTHER" id="PTHR30314:SF3">
    <property type="entry name" value="MITOCHONDRIAL DIVISION PROTEIN FSZA"/>
    <property type="match status" value="1"/>
</dbReference>
<evidence type="ECO:0000256" key="6">
    <source>
        <dbReference type="ARBA" id="ARBA00023210"/>
    </source>
</evidence>
<evidence type="ECO:0000313" key="14">
    <source>
        <dbReference type="Proteomes" id="UP000229554"/>
    </source>
</evidence>
<dbReference type="Gene3D" id="3.40.50.1440">
    <property type="entry name" value="Tubulin/FtsZ, GTPase domain"/>
    <property type="match status" value="1"/>
</dbReference>
<keyword evidence="4 8" id="KW-0547">Nucleotide-binding</keyword>
<keyword evidence="5 8" id="KW-0342">GTP-binding</keyword>
<feature type="binding site" evidence="8">
    <location>
        <begin position="20"/>
        <end position="24"/>
    </location>
    <ligand>
        <name>GTP</name>
        <dbReference type="ChEBI" id="CHEBI:37565"/>
    </ligand>
</feature>
<dbReference type="SUPFAM" id="SSF55307">
    <property type="entry name" value="Tubulin C-terminal domain-like"/>
    <property type="match status" value="1"/>
</dbReference>
<keyword evidence="6 8" id="KW-0717">Septation</keyword>
<feature type="domain" description="Tubulin/FtsZ GTPase" evidence="11">
    <location>
        <begin position="12"/>
        <end position="205"/>
    </location>
</feature>
<dbReference type="InterPro" id="IPR045061">
    <property type="entry name" value="FtsZ/CetZ"/>
</dbReference>
<dbReference type="Proteomes" id="UP000229554">
    <property type="component" value="Unassembled WGS sequence"/>
</dbReference>
<dbReference type="GO" id="GO:0003924">
    <property type="term" value="F:GTPase activity"/>
    <property type="evidence" value="ECO:0007669"/>
    <property type="project" value="UniProtKB-UniRule"/>
</dbReference>
<feature type="binding site" evidence="8">
    <location>
        <position position="143"/>
    </location>
    <ligand>
        <name>GTP</name>
        <dbReference type="ChEBI" id="CHEBI:37565"/>
    </ligand>
</feature>
<name>A0A2M8KT32_9BACT</name>
<accession>A0A2M8KT32</accession>
<evidence type="ECO:0000256" key="9">
    <source>
        <dbReference type="NCBIfam" id="TIGR00065"/>
    </source>
</evidence>
<dbReference type="EMBL" id="PFED01000059">
    <property type="protein sequence ID" value="PJE63079.1"/>
    <property type="molecule type" value="Genomic_DNA"/>
</dbReference>
<evidence type="ECO:0000256" key="4">
    <source>
        <dbReference type="ARBA" id="ARBA00022741"/>
    </source>
</evidence>
<keyword evidence="7 8" id="KW-0131">Cell cycle</keyword>
<reference evidence="14" key="1">
    <citation type="submission" date="2017-09" db="EMBL/GenBank/DDBJ databases">
        <title>Depth-based differentiation of microbial function through sediment-hosted aquifers and enrichment of novel symbionts in the deep terrestrial subsurface.</title>
        <authorList>
            <person name="Probst A.J."/>
            <person name="Ladd B."/>
            <person name="Jarett J.K."/>
            <person name="Geller-Mcgrath D.E."/>
            <person name="Sieber C.M.K."/>
            <person name="Emerson J.B."/>
            <person name="Anantharaman K."/>
            <person name="Thomas B.C."/>
            <person name="Malmstrom R."/>
            <person name="Stieglmeier M."/>
            <person name="Klingl A."/>
            <person name="Woyke T."/>
            <person name="Ryan C.M."/>
            <person name="Banfield J.F."/>
        </authorList>
    </citation>
    <scope>NUCLEOTIDE SEQUENCE [LARGE SCALE GENOMIC DNA]</scope>
</reference>
<dbReference type="PANTHER" id="PTHR30314">
    <property type="entry name" value="CELL DIVISION PROTEIN FTSZ-RELATED"/>
    <property type="match status" value="1"/>
</dbReference>
<keyword evidence="2 8" id="KW-0963">Cytoplasm</keyword>
<dbReference type="Pfam" id="PF12327">
    <property type="entry name" value="FtsZ_C"/>
    <property type="match status" value="1"/>
</dbReference>
<keyword evidence="3 8" id="KW-0132">Cell division</keyword>
<evidence type="ECO:0000313" key="13">
    <source>
        <dbReference type="EMBL" id="PJE63079.1"/>
    </source>
</evidence>
<dbReference type="InterPro" id="IPR020805">
    <property type="entry name" value="Cell_div_FtsZ_CS"/>
</dbReference>
<dbReference type="GO" id="GO:0032153">
    <property type="term" value="C:cell division site"/>
    <property type="evidence" value="ECO:0007669"/>
    <property type="project" value="UniProtKB-UniRule"/>
</dbReference>
<feature type="binding site" evidence="8">
    <location>
        <position position="139"/>
    </location>
    <ligand>
        <name>GTP</name>
        <dbReference type="ChEBI" id="CHEBI:37565"/>
    </ligand>
</feature>
<feature type="binding site" evidence="8">
    <location>
        <position position="187"/>
    </location>
    <ligand>
        <name>GTP</name>
        <dbReference type="ChEBI" id="CHEBI:37565"/>
    </ligand>
</feature>
<dbReference type="InterPro" id="IPR024757">
    <property type="entry name" value="FtsZ_C"/>
</dbReference>
<gene>
    <name evidence="8" type="primary">ftsZ</name>
    <name evidence="13" type="ORF">COU88_01470</name>
</gene>
<feature type="binding site" evidence="8">
    <location>
        <begin position="108"/>
        <end position="110"/>
    </location>
    <ligand>
        <name>GTP</name>
        <dbReference type="ChEBI" id="CHEBI:37565"/>
    </ligand>
</feature>
<protein>
    <recommendedName>
        <fullName evidence="8 9">Cell division protein FtsZ</fullName>
    </recommendedName>
</protein>
<dbReference type="CDD" id="cd02201">
    <property type="entry name" value="FtsZ_type1"/>
    <property type="match status" value="1"/>
</dbReference>
<evidence type="ECO:0000256" key="10">
    <source>
        <dbReference type="RuleBase" id="RU000631"/>
    </source>
</evidence>
<evidence type="ECO:0000256" key="1">
    <source>
        <dbReference type="ARBA" id="ARBA00009690"/>
    </source>
</evidence>
<dbReference type="SUPFAM" id="SSF52490">
    <property type="entry name" value="Tubulin nucleotide-binding domain-like"/>
    <property type="match status" value="1"/>
</dbReference>
<dbReference type="PROSITE" id="PS01135">
    <property type="entry name" value="FTSZ_2"/>
    <property type="match status" value="1"/>
</dbReference>
<dbReference type="PROSITE" id="PS01134">
    <property type="entry name" value="FTSZ_1"/>
    <property type="match status" value="1"/>
</dbReference>
<dbReference type="SMART" id="SM00865">
    <property type="entry name" value="Tubulin_C"/>
    <property type="match status" value="1"/>
</dbReference>
<dbReference type="InterPro" id="IPR008280">
    <property type="entry name" value="Tub_FtsZ_C"/>
</dbReference>
<dbReference type="AlphaFoldDB" id="A0A2M8KT32"/>